<evidence type="ECO:0000313" key="2">
    <source>
        <dbReference type="EMBL" id="KAG5179202.1"/>
    </source>
</evidence>
<gene>
    <name evidence="2" type="ORF">JKP88DRAFT_247621</name>
</gene>
<proteinExistence type="predicted"/>
<evidence type="ECO:0000256" key="1">
    <source>
        <dbReference type="PROSITE-ProRule" id="PRU00103"/>
    </source>
</evidence>
<dbReference type="InterPro" id="IPR011989">
    <property type="entry name" value="ARM-like"/>
</dbReference>
<dbReference type="EMBL" id="JAFCMP010000490">
    <property type="protein sequence ID" value="KAG5179202.1"/>
    <property type="molecule type" value="Genomic_DNA"/>
</dbReference>
<keyword evidence="3" id="KW-1185">Reference proteome</keyword>
<dbReference type="AlphaFoldDB" id="A0A836CBA7"/>
<dbReference type="PROSITE" id="PS50077">
    <property type="entry name" value="HEAT_REPEAT"/>
    <property type="match status" value="1"/>
</dbReference>
<dbReference type="SUPFAM" id="SSF48371">
    <property type="entry name" value="ARM repeat"/>
    <property type="match status" value="1"/>
</dbReference>
<name>A0A836CBA7_9STRA</name>
<feature type="repeat" description="HEAT" evidence="1">
    <location>
        <begin position="120"/>
        <end position="158"/>
    </location>
</feature>
<dbReference type="Proteomes" id="UP000664859">
    <property type="component" value="Unassembled WGS sequence"/>
</dbReference>
<dbReference type="InterPro" id="IPR021133">
    <property type="entry name" value="HEAT_type_2"/>
</dbReference>
<dbReference type="OrthoDB" id="340346at2759"/>
<organism evidence="2 3">
    <name type="scientific">Tribonema minus</name>
    <dbReference type="NCBI Taxonomy" id="303371"/>
    <lineage>
        <taxon>Eukaryota</taxon>
        <taxon>Sar</taxon>
        <taxon>Stramenopiles</taxon>
        <taxon>Ochrophyta</taxon>
        <taxon>PX clade</taxon>
        <taxon>Xanthophyceae</taxon>
        <taxon>Tribonematales</taxon>
        <taxon>Tribonemataceae</taxon>
        <taxon>Tribonema</taxon>
    </lineage>
</organism>
<sequence>MELGGPVPTFDDLSIDDNLSQLERVVKYSTSSIALQRLVHVKAMRSIVPLFEALSMDEEYVVRQVLAEQMEPIARVCMGAGGAAAAAGGVGGGGAGSPGSPTAPAHAQSGGGYRLIIETILPVLSRLLGDSKVEVRQSAGEALRGVAALMRPGDLGQYVLTIVLQLAHDDSNEELVSAAMC</sequence>
<reference evidence="2" key="1">
    <citation type="submission" date="2021-02" db="EMBL/GenBank/DDBJ databases">
        <title>First Annotated Genome of the Yellow-green Alga Tribonema minus.</title>
        <authorList>
            <person name="Mahan K.M."/>
        </authorList>
    </citation>
    <scope>NUCLEOTIDE SEQUENCE</scope>
    <source>
        <strain evidence="2">UTEX B ZZ1240</strain>
    </source>
</reference>
<comment type="caution">
    <text evidence="2">The sequence shown here is derived from an EMBL/GenBank/DDBJ whole genome shotgun (WGS) entry which is preliminary data.</text>
</comment>
<evidence type="ECO:0000313" key="3">
    <source>
        <dbReference type="Proteomes" id="UP000664859"/>
    </source>
</evidence>
<protein>
    <submittedName>
        <fullName evidence="2">Uncharacterized protein</fullName>
    </submittedName>
</protein>
<dbReference type="InterPro" id="IPR016024">
    <property type="entry name" value="ARM-type_fold"/>
</dbReference>
<accession>A0A836CBA7</accession>
<dbReference type="Gene3D" id="1.25.10.10">
    <property type="entry name" value="Leucine-rich Repeat Variant"/>
    <property type="match status" value="1"/>
</dbReference>